<reference evidence="1 2" key="1">
    <citation type="submission" date="2019-04" db="EMBL/GenBank/DDBJ databases">
        <title>Friends and foes A comparative genomics study of 23 Aspergillus species from section Flavi.</title>
        <authorList>
            <consortium name="DOE Joint Genome Institute"/>
            <person name="Kjaerbolling I."/>
            <person name="Vesth T."/>
            <person name="Frisvad J.C."/>
            <person name="Nybo J.L."/>
            <person name="Theobald S."/>
            <person name="Kildgaard S."/>
            <person name="Isbrandt T."/>
            <person name="Kuo A."/>
            <person name="Sato A."/>
            <person name="Lyhne E.K."/>
            <person name="Kogle M.E."/>
            <person name="Wiebenga A."/>
            <person name="Kun R.S."/>
            <person name="Lubbers R.J."/>
            <person name="Makela M.R."/>
            <person name="Barry K."/>
            <person name="Chovatia M."/>
            <person name="Clum A."/>
            <person name="Daum C."/>
            <person name="Haridas S."/>
            <person name="He G."/>
            <person name="LaButti K."/>
            <person name="Lipzen A."/>
            <person name="Mondo S."/>
            <person name="Riley R."/>
            <person name="Salamov A."/>
            <person name="Simmons B.A."/>
            <person name="Magnuson J.K."/>
            <person name="Henrissat B."/>
            <person name="Mortensen U.H."/>
            <person name="Larsen T.O."/>
            <person name="Devries R.P."/>
            <person name="Grigoriev I.V."/>
            <person name="Machida M."/>
            <person name="Baker S.E."/>
            <person name="Andersen M.R."/>
        </authorList>
    </citation>
    <scope>NUCLEOTIDE SEQUENCE [LARGE SCALE GENOMIC DNA]</scope>
    <source>
        <strain evidence="1 2">CBS 151.66</strain>
    </source>
</reference>
<dbReference type="AlphaFoldDB" id="A0A5N5WHH7"/>
<sequence length="51" mass="5427">MYPGGCRLPSGFATKMVVMGSTAGAFPVFSADVLPFAKEPAICGQFKQRMQ</sequence>
<keyword evidence="2" id="KW-1185">Reference proteome</keyword>
<feature type="non-terminal residue" evidence="1">
    <location>
        <position position="51"/>
    </location>
</feature>
<accession>A0A5N5WHH7</accession>
<protein>
    <submittedName>
        <fullName evidence="1">Uncharacterized protein</fullName>
    </submittedName>
</protein>
<evidence type="ECO:0000313" key="2">
    <source>
        <dbReference type="Proteomes" id="UP000326565"/>
    </source>
</evidence>
<gene>
    <name evidence="1" type="ORF">BDV29DRAFT_185419</name>
</gene>
<evidence type="ECO:0000313" key="1">
    <source>
        <dbReference type="EMBL" id="KAB8067898.1"/>
    </source>
</evidence>
<proteinExistence type="predicted"/>
<name>A0A5N5WHH7_9EURO</name>
<dbReference type="EMBL" id="ML732433">
    <property type="protein sequence ID" value="KAB8067898.1"/>
    <property type="molecule type" value="Genomic_DNA"/>
</dbReference>
<organism evidence="1 2">
    <name type="scientific">Aspergillus leporis</name>
    <dbReference type="NCBI Taxonomy" id="41062"/>
    <lineage>
        <taxon>Eukaryota</taxon>
        <taxon>Fungi</taxon>
        <taxon>Dikarya</taxon>
        <taxon>Ascomycota</taxon>
        <taxon>Pezizomycotina</taxon>
        <taxon>Eurotiomycetes</taxon>
        <taxon>Eurotiomycetidae</taxon>
        <taxon>Eurotiales</taxon>
        <taxon>Aspergillaceae</taxon>
        <taxon>Aspergillus</taxon>
        <taxon>Aspergillus subgen. Circumdati</taxon>
    </lineage>
</organism>
<dbReference type="Proteomes" id="UP000326565">
    <property type="component" value="Unassembled WGS sequence"/>
</dbReference>